<dbReference type="AlphaFoldDB" id="A0A7Y4GXD6"/>
<dbReference type="GO" id="GO:0005975">
    <property type="term" value="P:carbohydrate metabolic process"/>
    <property type="evidence" value="ECO:0007669"/>
    <property type="project" value="InterPro"/>
</dbReference>
<dbReference type="InterPro" id="IPR008928">
    <property type="entry name" value="6-hairpin_glycosidase_sf"/>
</dbReference>
<protein>
    <submittedName>
        <fullName evidence="3">Mannose-6-phosphate isomerase</fullName>
    </submittedName>
</protein>
<reference evidence="3 4" key="1">
    <citation type="submission" date="2020-03" db="EMBL/GenBank/DDBJ databases">
        <title>Bradyrhizobium diversity isolated from nodules of Indigofera sp.</title>
        <authorList>
            <person name="Klepa M."/>
            <person name="Helene L."/>
            <person name="Hungria M."/>
        </authorList>
    </citation>
    <scope>NUCLEOTIDE SEQUENCE [LARGE SCALE GENOMIC DNA]</scope>
    <source>
        <strain evidence="3 4">WSM 1791</strain>
    </source>
</reference>
<keyword evidence="4" id="KW-1185">Reference proteome</keyword>
<sequence>MNSGQAVQHACDSVDIVKELKALMINHALPLWWREGWDASRGGFVERLDHQGNADYVAPRRIRVQARQIYSYAKAAQLGWYPEGRKIAMEGLEYLLAKAKGPDGQPGFVHLIDRNGSTINPLRDSYDHAFILLALATVYQLTGDASVQEEIRLLWEFLDSHLRSPHGGFIEGIPPALPRRQNPQMHLLEAMIATFDATGDAVFKSCASDLFRIFVAKLYDRQRQILGEYFEEDWLKIEPSVVEPGHQAEWVWLLKGFERITGCPTGEHRSQLLASALRYRDETGCLLDEGDAEGKVRKFTRRLWPQTEIAKAWIAQAEAGEQGAADQAIVALARLDKHYLQHSVRGGWYDQFDCDNQLLVESIPASSFYHVICAIAEANRVLS</sequence>
<dbReference type="PANTHER" id="PTHR15108">
    <property type="entry name" value="N-ACYLGLUCOSAMINE-2-EPIMERASE"/>
    <property type="match status" value="1"/>
</dbReference>
<comment type="similarity">
    <text evidence="1">Belongs to the N-acylglucosamine 2-epimerase family.</text>
</comment>
<dbReference type="InterPro" id="IPR010819">
    <property type="entry name" value="AGE/CE"/>
</dbReference>
<dbReference type="EMBL" id="JAAVLX010000011">
    <property type="protein sequence ID" value="NOJ43715.1"/>
    <property type="molecule type" value="Genomic_DNA"/>
</dbReference>
<dbReference type="SUPFAM" id="SSF48208">
    <property type="entry name" value="Six-hairpin glycosidases"/>
    <property type="match status" value="1"/>
</dbReference>
<evidence type="ECO:0000256" key="2">
    <source>
        <dbReference type="ARBA" id="ARBA00023235"/>
    </source>
</evidence>
<evidence type="ECO:0000313" key="3">
    <source>
        <dbReference type="EMBL" id="NOJ43715.1"/>
    </source>
</evidence>
<dbReference type="Proteomes" id="UP000544122">
    <property type="component" value="Unassembled WGS sequence"/>
</dbReference>
<organism evidence="3 4">
    <name type="scientific">Bradyrhizobium australiense</name>
    <dbReference type="NCBI Taxonomy" id="2721161"/>
    <lineage>
        <taxon>Bacteria</taxon>
        <taxon>Pseudomonadati</taxon>
        <taxon>Pseudomonadota</taxon>
        <taxon>Alphaproteobacteria</taxon>
        <taxon>Hyphomicrobiales</taxon>
        <taxon>Nitrobacteraceae</taxon>
        <taxon>Bradyrhizobium</taxon>
    </lineage>
</organism>
<accession>A0A7Y4GXD6</accession>
<proteinExistence type="inferred from homology"/>
<dbReference type="GO" id="GO:0016853">
    <property type="term" value="F:isomerase activity"/>
    <property type="evidence" value="ECO:0007669"/>
    <property type="project" value="UniProtKB-KW"/>
</dbReference>
<dbReference type="InterPro" id="IPR012341">
    <property type="entry name" value="6hp_glycosidase-like_sf"/>
</dbReference>
<dbReference type="Pfam" id="PF07221">
    <property type="entry name" value="GlcNAc_2-epim"/>
    <property type="match status" value="1"/>
</dbReference>
<dbReference type="RefSeq" id="WP_171582914.1">
    <property type="nucleotide sequence ID" value="NZ_JAAVLX010000011.1"/>
</dbReference>
<evidence type="ECO:0000313" key="4">
    <source>
        <dbReference type="Proteomes" id="UP000544122"/>
    </source>
</evidence>
<evidence type="ECO:0000256" key="1">
    <source>
        <dbReference type="ARBA" id="ARBA00008558"/>
    </source>
</evidence>
<gene>
    <name evidence="3" type="ORF">HCN58_29845</name>
</gene>
<comment type="caution">
    <text evidence="3">The sequence shown here is derived from an EMBL/GenBank/DDBJ whole genome shotgun (WGS) entry which is preliminary data.</text>
</comment>
<name>A0A7Y4GXD6_9BRAD</name>
<keyword evidence="2 3" id="KW-0413">Isomerase</keyword>
<dbReference type="Gene3D" id="1.50.10.10">
    <property type="match status" value="1"/>
</dbReference>